<evidence type="ECO:0000256" key="2">
    <source>
        <dbReference type="SAM" id="SignalP"/>
    </source>
</evidence>
<proteinExistence type="predicted"/>
<keyword evidence="4" id="KW-1185">Reference proteome</keyword>
<dbReference type="VEuPathDB" id="GiardiaDB:GMRT_14346"/>
<feature type="chain" id="PRO_5021426312" evidence="2">
    <location>
        <begin position="16"/>
        <end position="1301"/>
    </location>
</feature>
<keyword evidence="1" id="KW-1133">Transmembrane helix</keyword>
<evidence type="ECO:0000313" key="4">
    <source>
        <dbReference type="Proteomes" id="UP000315496"/>
    </source>
</evidence>
<keyword evidence="1" id="KW-0812">Transmembrane</keyword>
<reference evidence="3 4" key="1">
    <citation type="submission" date="2019-05" db="EMBL/GenBank/DDBJ databases">
        <title>The compact genome of Giardia muris reveals important steps in the evolution of intestinal protozoan parasites.</title>
        <authorList>
            <person name="Xu F."/>
            <person name="Jimenez-Gonzalez A."/>
            <person name="Einarsson E."/>
            <person name="Astvaldsson A."/>
            <person name="Peirasmaki D."/>
            <person name="Eckmann L."/>
            <person name="Andersson J.O."/>
            <person name="Svard S.G."/>
            <person name="Jerlstrom-Hultqvist J."/>
        </authorList>
    </citation>
    <scope>NUCLEOTIDE SEQUENCE [LARGE SCALE GENOMIC DNA]</scope>
    <source>
        <strain evidence="3 4">Roberts-Thomson</strain>
    </source>
</reference>
<feature type="signal peptide" evidence="2">
    <location>
        <begin position="1"/>
        <end position="15"/>
    </location>
</feature>
<evidence type="ECO:0000256" key="1">
    <source>
        <dbReference type="SAM" id="Phobius"/>
    </source>
</evidence>
<accession>A0A4Z1SQQ3</accession>
<keyword evidence="2" id="KW-0732">Signal</keyword>
<sequence length="1301" mass="145793">MLLLLLLPYICVTQAKEILYFNVLKGGSNYILRNGILVPTQVGYTLYSLRTGRISAIATYDPGGGSATLDSFCPLLEPTPWDGLSPPLNSSIYSCTSPTDLNYIYPNTPWFSSLPLRFSIFRVSGDTSGTDCIDISYIQYVLESISSFYRRMTRNMLNVSIESSFISPTCIDITKQQPSATLRTPIDRAIQILNEAYSSGSSEYQWLADVPQTATARVFIVNDLYTADNYTLLLTAAQFFNFTARNWTYGPWIYLSSSSFNPEAFLRKLGYLSGLDEAVVQIGGRRFLMPTDPTGLYSPTNITDPWSIMGTGSLNGDTAYSIRHMLYAMGLIPPSKVYTITFNGVDHFSTNVTLYTLPSCEFNGESPRICVIELMLDNEPILANMGLASLLLEYRTDYANSFGGASLYITAGKPTSPGRFKSVVYNANAGFLNDIWSWESIIQPLPGYRWVCNSCSGSLSIIVTQSTQPRAPMSVFDRDEYVYVAIEYSRTQQSISNETVVGANLGDFDLIYSPGVLCSQSNVSDTALEYVCGSYFAAPASPGALFVPAWIPAASPIQYYTERSAFLWSYYYLVANMTHGVSTVTIKPTNVVASLENRKLLTVNLDNTYSSITKVLPGQLLVDYTCMYTDDSQTLEFYYSDERQTNRVFLVFTPSDYEQIRTITNDGYLLVTSPGWSIRAWRVNATISGVDALPLRTKRIATILPHLRRLPYTNTQCSFIYHVQGFRSDGFYANYSATFSFDNRIAPKNRIAVGIPDYHANAIMLLSPFLQLGETCDSASFDPIHFVGKKWYDLPVKCQSYDTDAIFFDFAAGIPQYLIIFLRIMQKELSIDCRMLSVIEGEARIDGQPALISLRVDLRPILPEFYIPEEICTSTLGISFSFSEDVTLENVRYVRHGYKGPSQENRLDPVAFDTTYSSIFCTPNEQPTNWTYQPIVVSIFNQDFLVKDYTRDYIYMPFSFQRGIYTFPNLYMLSALGSWICPPGNYFWPSLKGTSECHPCIAGHYCRNSVMRPCPMGFFSRELATDCIRSYAGNYTQLSLKDLIFDKPEYYVYQQYGGGATFTDNCAPYQVAINSFCDACPLTGYICLPGQPPHICPTGFMCIMGEAFPCVGGKYQSLTGEGDCVNLNNTRIVSRSTLNVYPYETTEVTILQMVTPELWHLFIDRPNPGPRPCPAGYSCTCERERCITTRCKLQYYSAEGMDTCVFCGPTMMQNSKGDECELLPLLARQDAGIDPDDPNICTPAWCRGYCDNNICITTRVLSQSAIWAIAVVTTCVLVVAIVLLGVYLPRCRVKRRRAYAR</sequence>
<feature type="transmembrane region" description="Helical" evidence="1">
    <location>
        <begin position="1265"/>
        <end position="1288"/>
    </location>
</feature>
<organism evidence="3 4">
    <name type="scientific">Giardia muris</name>
    <dbReference type="NCBI Taxonomy" id="5742"/>
    <lineage>
        <taxon>Eukaryota</taxon>
        <taxon>Metamonada</taxon>
        <taxon>Diplomonadida</taxon>
        <taxon>Hexamitidae</taxon>
        <taxon>Giardiinae</taxon>
        <taxon>Giardia</taxon>
    </lineage>
</organism>
<comment type="caution">
    <text evidence="3">The sequence shown here is derived from an EMBL/GenBank/DDBJ whole genome shotgun (WGS) entry which is preliminary data.</text>
</comment>
<evidence type="ECO:0000313" key="3">
    <source>
        <dbReference type="EMBL" id="TNJ28194.1"/>
    </source>
</evidence>
<keyword evidence="1" id="KW-0472">Membrane</keyword>
<protein>
    <submittedName>
        <fullName evidence="3">Uncharacterized protein</fullName>
    </submittedName>
</protein>
<name>A0A4Z1SQQ3_GIAMU</name>
<dbReference type="EMBL" id="VDLU01000002">
    <property type="protein sequence ID" value="TNJ28194.1"/>
    <property type="molecule type" value="Genomic_DNA"/>
</dbReference>
<dbReference type="Proteomes" id="UP000315496">
    <property type="component" value="Chromosome 2"/>
</dbReference>
<dbReference type="OrthoDB" id="439917at2759"/>
<gene>
    <name evidence="3" type="ORF">GMRT_14346</name>
</gene>